<dbReference type="AlphaFoldDB" id="A0AA36BL93"/>
<reference evidence="1" key="1">
    <citation type="submission" date="2023-08" db="EMBL/GenBank/DDBJ databases">
        <authorList>
            <person name="Alioto T."/>
            <person name="Alioto T."/>
            <person name="Gomez Garrido J."/>
        </authorList>
    </citation>
    <scope>NUCLEOTIDE SEQUENCE</scope>
</reference>
<proteinExistence type="predicted"/>
<sequence length="98" mass="11286">MRRRFDRLNIDKFIEVKYPATILCNSLDCSTNPIDCFTLIHLPVKSLHNFSPQSQLSSVIQAFILQPFLKPYSIKMDPIGETCGISVRRYYAFTPISD</sequence>
<keyword evidence="2" id="KW-1185">Reference proteome</keyword>
<name>A0AA36BL93_OCTVU</name>
<gene>
    <name evidence="1" type="ORF">OCTVUL_1B000050</name>
</gene>
<evidence type="ECO:0000313" key="2">
    <source>
        <dbReference type="Proteomes" id="UP001162480"/>
    </source>
</evidence>
<accession>A0AA36BL93</accession>
<organism evidence="1 2">
    <name type="scientific">Octopus vulgaris</name>
    <name type="common">Common octopus</name>
    <dbReference type="NCBI Taxonomy" id="6645"/>
    <lineage>
        <taxon>Eukaryota</taxon>
        <taxon>Metazoa</taxon>
        <taxon>Spiralia</taxon>
        <taxon>Lophotrochozoa</taxon>
        <taxon>Mollusca</taxon>
        <taxon>Cephalopoda</taxon>
        <taxon>Coleoidea</taxon>
        <taxon>Octopodiformes</taxon>
        <taxon>Octopoda</taxon>
        <taxon>Incirrata</taxon>
        <taxon>Octopodidae</taxon>
        <taxon>Octopus</taxon>
    </lineage>
</organism>
<protein>
    <submittedName>
        <fullName evidence="1">Uncharacterized protein</fullName>
    </submittedName>
</protein>
<evidence type="ECO:0000313" key="1">
    <source>
        <dbReference type="EMBL" id="CAI9735807.1"/>
    </source>
</evidence>
<dbReference type="Proteomes" id="UP001162480">
    <property type="component" value="Chromosome 18"/>
</dbReference>
<dbReference type="EMBL" id="OX597831">
    <property type="protein sequence ID" value="CAI9735807.1"/>
    <property type="molecule type" value="Genomic_DNA"/>
</dbReference>